<dbReference type="STRING" id="522772.Dacet_2970"/>
<dbReference type="OrthoDB" id="9776831at2"/>
<evidence type="ECO:0000313" key="7">
    <source>
        <dbReference type="Proteomes" id="UP000002012"/>
    </source>
</evidence>
<dbReference type="KEGG" id="dap:Dacet_2970"/>
<accession>D4H716</accession>
<sequence>MAAVRKKLVPKKVKRAAKALSNISKTYRFRIRTYRPHINIFVENSRYIIKTVENGAELMDVLKLRYEVFYSEYVGEITDDGVAGIDVDKFDILFDHLAIIDKKTGKPVGTYRLNCTRFNDKFYSGKEFKMKSIKELTGHKIELGRACVHPEFRNGATISALWKGLGAYMKATDSRYMFGCSSIHAEDTFQVALIHHWLKPHMDKDHSQIQPKRKFADNRLTSVLEKTSEDRFAPFREAAVNLVPPLLLSYLKAGGTVCGIPAQDKAFRCYDYLTLIDREKMDKGFIRKFIGE</sequence>
<dbReference type="AlphaFoldDB" id="D4H716"/>
<dbReference type="PANTHER" id="PTHR37323:SF1">
    <property type="entry name" value="L-ORNITHINE N(ALPHA)-ACYLTRANSFERASE"/>
    <property type="match status" value="1"/>
</dbReference>
<organism evidence="6 7">
    <name type="scientific">Denitrovibrio acetiphilus (strain DSM 12809 / NBRC 114555 / N2460)</name>
    <dbReference type="NCBI Taxonomy" id="522772"/>
    <lineage>
        <taxon>Bacteria</taxon>
        <taxon>Pseudomonadati</taxon>
        <taxon>Deferribacterota</taxon>
        <taxon>Deferribacteres</taxon>
        <taxon>Deferribacterales</taxon>
        <taxon>Geovibrionaceae</taxon>
        <taxon>Denitrovibrio</taxon>
    </lineage>
</organism>
<keyword evidence="4" id="KW-0443">Lipid metabolism</keyword>
<dbReference type="SUPFAM" id="SSF55729">
    <property type="entry name" value="Acyl-CoA N-acyltransferases (Nat)"/>
    <property type="match status" value="1"/>
</dbReference>
<comment type="pathway">
    <text evidence="1">Lipid metabolism.</text>
</comment>
<evidence type="ECO:0000313" key="6">
    <source>
        <dbReference type="EMBL" id="ADD69720.1"/>
    </source>
</evidence>
<evidence type="ECO:0000256" key="5">
    <source>
        <dbReference type="ARBA" id="ARBA00023315"/>
    </source>
</evidence>
<evidence type="ECO:0000256" key="3">
    <source>
        <dbReference type="ARBA" id="ARBA00022679"/>
    </source>
</evidence>
<dbReference type="InterPro" id="IPR016181">
    <property type="entry name" value="Acyl_CoA_acyltransferase"/>
</dbReference>
<evidence type="ECO:0000256" key="2">
    <source>
        <dbReference type="ARBA" id="ARBA00022516"/>
    </source>
</evidence>
<dbReference type="Gene3D" id="3.40.630.30">
    <property type="match status" value="1"/>
</dbReference>
<dbReference type="RefSeq" id="WP_013012205.1">
    <property type="nucleotide sequence ID" value="NC_013943.1"/>
</dbReference>
<name>D4H716_DENA2</name>
<keyword evidence="2" id="KW-0444">Lipid biosynthesis</keyword>
<dbReference type="Pfam" id="PF13444">
    <property type="entry name" value="Acetyltransf_5"/>
    <property type="match status" value="1"/>
</dbReference>
<protein>
    <recommendedName>
        <fullName evidence="8">Hemolysin</fullName>
    </recommendedName>
</protein>
<dbReference type="HOGENOM" id="CLU_058962_0_0_0"/>
<evidence type="ECO:0008006" key="8">
    <source>
        <dbReference type="Google" id="ProtNLM"/>
    </source>
</evidence>
<gene>
    <name evidence="6" type="ordered locus">Dacet_2970</name>
</gene>
<keyword evidence="7" id="KW-1185">Reference proteome</keyword>
<dbReference type="GO" id="GO:0006629">
    <property type="term" value="P:lipid metabolic process"/>
    <property type="evidence" value="ECO:0007669"/>
    <property type="project" value="UniProtKB-KW"/>
</dbReference>
<keyword evidence="5" id="KW-0012">Acyltransferase</keyword>
<keyword evidence="3" id="KW-0808">Transferase</keyword>
<dbReference type="InterPro" id="IPR052351">
    <property type="entry name" value="Ornithine_N-alpha-AT"/>
</dbReference>
<dbReference type="PANTHER" id="PTHR37323">
    <property type="entry name" value="GCN5-RELATED N-ACETYLTRANSFERASE"/>
    <property type="match status" value="1"/>
</dbReference>
<dbReference type="eggNOG" id="COG3176">
    <property type="taxonomic scope" value="Bacteria"/>
</dbReference>
<evidence type="ECO:0000256" key="4">
    <source>
        <dbReference type="ARBA" id="ARBA00023098"/>
    </source>
</evidence>
<reference evidence="6 7" key="1">
    <citation type="journal article" date="2010" name="Stand. Genomic Sci.">
        <title>Complete genome sequence of Denitrovibrio acetiphilus type strain (N2460).</title>
        <authorList>
            <person name="Kiss H."/>
            <person name="Lang E."/>
            <person name="Lapidus A."/>
            <person name="Copeland A."/>
            <person name="Nolan M."/>
            <person name="Glavina Del Rio T."/>
            <person name="Chen F."/>
            <person name="Lucas S."/>
            <person name="Tice H."/>
            <person name="Cheng J.F."/>
            <person name="Han C."/>
            <person name="Goodwin L."/>
            <person name="Pitluck S."/>
            <person name="Liolios K."/>
            <person name="Pati A."/>
            <person name="Ivanova N."/>
            <person name="Mavromatis K."/>
            <person name="Chen A."/>
            <person name="Palaniappan K."/>
            <person name="Land M."/>
            <person name="Hauser L."/>
            <person name="Chang Y.J."/>
            <person name="Jeffries C.D."/>
            <person name="Detter J.C."/>
            <person name="Brettin T."/>
            <person name="Spring S."/>
            <person name="Rohde M."/>
            <person name="Goker M."/>
            <person name="Woyke T."/>
            <person name="Bristow J."/>
            <person name="Eisen J.A."/>
            <person name="Markowitz V."/>
            <person name="Hugenholtz P."/>
            <person name="Kyrpides N.C."/>
            <person name="Klenk H.P."/>
        </authorList>
    </citation>
    <scope>NUCLEOTIDE SEQUENCE [LARGE SCALE GENOMIC DNA]</scope>
    <source>
        <strain evidence="7">DSM 12809 / NBRC 114555 / N2460</strain>
    </source>
</reference>
<dbReference type="PaxDb" id="522772-Dacet_2970"/>
<dbReference type="InParanoid" id="D4H716"/>
<dbReference type="EMBL" id="CP001968">
    <property type="protein sequence ID" value="ADD69720.1"/>
    <property type="molecule type" value="Genomic_DNA"/>
</dbReference>
<evidence type="ECO:0000256" key="1">
    <source>
        <dbReference type="ARBA" id="ARBA00005189"/>
    </source>
</evidence>
<dbReference type="Proteomes" id="UP000002012">
    <property type="component" value="Chromosome"/>
</dbReference>
<proteinExistence type="predicted"/>
<dbReference type="GO" id="GO:0016746">
    <property type="term" value="F:acyltransferase activity"/>
    <property type="evidence" value="ECO:0007669"/>
    <property type="project" value="UniProtKB-KW"/>
</dbReference>